<evidence type="ECO:0000313" key="2">
    <source>
        <dbReference type="EMBL" id="CBJ12417.1"/>
    </source>
</evidence>
<organism evidence="2 3">
    <name type="scientific">Legionella longbeachae serogroup 1 (strain NSW150)</name>
    <dbReference type="NCBI Taxonomy" id="661367"/>
    <lineage>
        <taxon>Bacteria</taxon>
        <taxon>Pseudomonadati</taxon>
        <taxon>Pseudomonadota</taxon>
        <taxon>Gammaproteobacteria</taxon>
        <taxon>Legionellales</taxon>
        <taxon>Legionellaceae</taxon>
        <taxon>Legionella</taxon>
    </lineage>
</organism>
<gene>
    <name evidence="2" type="ordered locus">LLO_2031</name>
</gene>
<reference evidence="2 3" key="1">
    <citation type="journal article" date="2010" name="PLoS Genet.">
        <title>Analysis of the Legionella longbeachae genome and transcriptome uncovers unique strategies to cause Legionnaires' disease.</title>
        <authorList>
            <person name="Cazalet C."/>
            <person name="Gomez-Valero L."/>
            <person name="Rusniok C."/>
            <person name="Lomma M."/>
            <person name="Dervins-Ravault D."/>
            <person name="Newton H."/>
            <person name="Sansom F."/>
            <person name="Jarraud S."/>
            <person name="Zidane N."/>
            <person name="Ma L."/>
            <person name="Bouchier C."/>
            <person name="Etienne J."/>
            <person name="Hartland E."/>
            <person name="Buchrieser C."/>
        </authorList>
    </citation>
    <scope>NUCLEOTIDE SEQUENCE [LARGE SCALE GENOMIC DNA]</scope>
    <source>
        <strain evidence="2 3">NSW150</strain>
    </source>
</reference>
<feature type="region of interest" description="Disordered" evidence="1">
    <location>
        <begin position="76"/>
        <end position="99"/>
    </location>
</feature>
<proteinExistence type="predicted"/>
<evidence type="ECO:0000256" key="1">
    <source>
        <dbReference type="SAM" id="MobiDB-lite"/>
    </source>
</evidence>
<name>D3HJ36_LEGLN</name>
<feature type="compositionally biased region" description="Gly residues" evidence="1">
    <location>
        <begin position="78"/>
        <end position="97"/>
    </location>
</feature>
<sequence>MSVEIRLGFDDEFNTYWITMTYIQYSIHQIYNGLQSIIFMQDAPKKYRLSHMQGIHSMMIRGCNLYDANYYSKSGSVGSTGSGSGNPGSSGSKGSGLSGYSSGTLGSSSGCGISSPFFKIDPLFCLIL</sequence>
<dbReference type="Proteomes" id="UP000001060">
    <property type="component" value="Chromosome"/>
</dbReference>
<dbReference type="KEGG" id="llo:LLO_2031"/>
<keyword evidence="3" id="KW-1185">Reference proteome</keyword>
<dbReference type="AlphaFoldDB" id="D3HJ36"/>
<dbReference type="EMBL" id="FN650140">
    <property type="protein sequence ID" value="CBJ12417.1"/>
    <property type="molecule type" value="Genomic_DNA"/>
</dbReference>
<dbReference type="STRING" id="661367.LLO_2031"/>
<protein>
    <submittedName>
        <fullName evidence="2">Uncharacterized protein</fullName>
    </submittedName>
</protein>
<evidence type="ECO:0000313" key="3">
    <source>
        <dbReference type="Proteomes" id="UP000001060"/>
    </source>
</evidence>
<dbReference type="HOGENOM" id="CLU_1956851_0_0_6"/>
<accession>D3HJ36</accession>